<dbReference type="OrthoDB" id="10454271at2759"/>
<keyword evidence="4" id="KW-1185">Reference proteome</keyword>
<evidence type="ECO:0000313" key="4">
    <source>
        <dbReference type="Proteomes" id="UP001165065"/>
    </source>
</evidence>
<feature type="compositionally biased region" description="Low complexity" evidence="2">
    <location>
        <begin position="1"/>
        <end position="12"/>
    </location>
</feature>
<dbReference type="AlphaFoldDB" id="A0A9W7G2L9"/>
<proteinExistence type="predicted"/>
<gene>
    <name evidence="3" type="ORF">TrCOL_g1369</name>
</gene>
<name>A0A9W7G2L9_9STRA</name>
<evidence type="ECO:0000256" key="1">
    <source>
        <dbReference type="SAM" id="Coils"/>
    </source>
</evidence>
<feature type="compositionally biased region" description="Basic and acidic residues" evidence="2">
    <location>
        <begin position="279"/>
        <end position="306"/>
    </location>
</feature>
<evidence type="ECO:0000313" key="3">
    <source>
        <dbReference type="EMBL" id="GMI30629.1"/>
    </source>
</evidence>
<feature type="coiled-coil region" evidence="1">
    <location>
        <begin position="127"/>
        <end position="188"/>
    </location>
</feature>
<feature type="region of interest" description="Disordered" evidence="2">
    <location>
        <begin position="270"/>
        <end position="325"/>
    </location>
</feature>
<dbReference type="EMBL" id="BRYA01000720">
    <property type="protein sequence ID" value="GMI30629.1"/>
    <property type="molecule type" value="Genomic_DNA"/>
</dbReference>
<dbReference type="Proteomes" id="UP001165065">
    <property type="component" value="Unassembled WGS sequence"/>
</dbReference>
<comment type="caution">
    <text evidence="3">The sequence shown here is derived from an EMBL/GenBank/DDBJ whole genome shotgun (WGS) entry which is preliminary data.</text>
</comment>
<feature type="region of interest" description="Disordered" evidence="2">
    <location>
        <begin position="1"/>
        <end position="40"/>
    </location>
</feature>
<sequence>MDSFPFQSPSSSTPAVPDISSVTAYSDSHTSHTSSSTHELASDLQVNIGALEVLHGLARRSSYTRTTPVAVKQAGNYDYDLEGEVKVSNYDMAVANDGSERLDGGEGGEGGVREMVVRIRNDLRTTQEDLVRAVKGWKKDREDYERKLEELRKENNVGMIKAKYMAEKKKLRGQVAALQAKVRDVEVKYSSTCSEYESKIQGLGSSVLDARLQREKERRSSRRKSLVIMGSVEDERRSRENSERECYNLRAENEELRGMLREAQLEVQRSRIGAGGGGDDARIKEERIRGLERENERLKAQLENRVKKPGRKPPKPPQEVDFGKYSGVAGLEDLLEPDF</sequence>
<protein>
    <submittedName>
        <fullName evidence="3">Uncharacterized protein</fullName>
    </submittedName>
</protein>
<keyword evidence="1" id="KW-0175">Coiled coil</keyword>
<accession>A0A9W7G2L9</accession>
<reference evidence="4" key="1">
    <citation type="journal article" date="2023" name="Commun. Biol.">
        <title>Genome analysis of Parmales, the sister group of diatoms, reveals the evolutionary specialization of diatoms from phago-mixotrophs to photoautotrophs.</title>
        <authorList>
            <person name="Ban H."/>
            <person name="Sato S."/>
            <person name="Yoshikawa S."/>
            <person name="Yamada K."/>
            <person name="Nakamura Y."/>
            <person name="Ichinomiya M."/>
            <person name="Sato N."/>
            <person name="Blanc-Mathieu R."/>
            <person name="Endo H."/>
            <person name="Kuwata A."/>
            <person name="Ogata H."/>
        </authorList>
    </citation>
    <scope>NUCLEOTIDE SEQUENCE [LARGE SCALE GENOMIC DNA]</scope>
</reference>
<evidence type="ECO:0000256" key="2">
    <source>
        <dbReference type="SAM" id="MobiDB-lite"/>
    </source>
</evidence>
<organism evidence="3 4">
    <name type="scientific">Triparma columacea</name>
    <dbReference type="NCBI Taxonomy" id="722753"/>
    <lineage>
        <taxon>Eukaryota</taxon>
        <taxon>Sar</taxon>
        <taxon>Stramenopiles</taxon>
        <taxon>Ochrophyta</taxon>
        <taxon>Bolidophyceae</taxon>
        <taxon>Parmales</taxon>
        <taxon>Triparmaceae</taxon>
        <taxon>Triparma</taxon>
    </lineage>
</organism>